<accession>A0A9D1NS12</accession>
<evidence type="ECO:0000313" key="4">
    <source>
        <dbReference type="Proteomes" id="UP000823960"/>
    </source>
</evidence>
<keyword evidence="1" id="KW-0808">Transferase</keyword>
<comment type="caution">
    <text evidence="3">The sequence shown here is derived from an EMBL/GenBank/DDBJ whole genome shotgun (WGS) entry which is preliminary data.</text>
</comment>
<dbReference type="GO" id="GO:0032259">
    <property type="term" value="P:methylation"/>
    <property type="evidence" value="ECO:0007669"/>
    <property type="project" value="UniProtKB-KW"/>
</dbReference>
<name>A0A9D1NS12_9FIRM</name>
<dbReference type="Gene3D" id="2.20.25.110">
    <property type="entry name" value="S-adenosyl-L-methionine-dependent methyltransferases"/>
    <property type="match status" value="1"/>
</dbReference>
<dbReference type="InterPro" id="IPR029063">
    <property type="entry name" value="SAM-dependent_MTases_sf"/>
</dbReference>
<evidence type="ECO:0000256" key="1">
    <source>
        <dbReference type="ARBA" id="ARBA00022679"/>
    </source>
</evidence>
<dbReference type="Pfam" id="PF13649">
    <property type="entry name" value="Methyltransf_25"/>
    <property type="match status" value="1"/>
</dbReference>
<protein>
    <submittedName>
        <fullName evidence="3">Class I SAM-dependent methyltransferase</fullName>
    </submittedName>
</protein>
<reference evidence="3" key="1">
    <citation type="submission" date="2020-10" db="EMBL/GenBank/DDBJ databases">
        <authorList>
            <person name="Gilroy R."/>
        </authorList>
    </citation>
    <scope>NUCLEOTIDE SEQUENCE</scope>
    <source>
        <strain evidence="3">1370</strain>
    </source>
</reference>
<dbReference type="EMBL" id="DVOL01000105">
    <property type="protein sequence ID" value="HIV11467.1"/>
    <property type="molecule type" value="Genomic_DNA"/>
</dbReference>
<dbReference type="AlphaFoldDB" id="A0A9D1NS12"/>
<evidence type="ECO:0000313" key="3">
    <source>
        <dbReference type="EMBL" id="HIV11467.1"/>
    </source>
</evidence>
<dbReference type="Proteomes" id="UP000823960">
    <property type="component" value="Unassembled WGS sequence"/>
</dbReference>
<keyword evidence="3" id="KW-0489">Methyltransferase</keyword>
<dbReference type="SUPFAM" id="SSF53335">
    <property type="entry name" value="S-adenosyl-L-methionine-dependent methyltransferases"/>
    <property type="match status" value="1"/>
</dbReference>
<proteinExistence type="predicted"/>
<dbReference type="InterPro" id="IPR041698">
    <property type="entry name" value="Methyltransf_25"/>
</dbReference>
<gene>
    <name evidence="3" type="ORF">IAD28_07240</name>
</gene>
<dbReference type="PANTHER" id="PTHR43861">
    <property type="entry name" value="TRANS-ACONITATE 2-METHYLTRANSFERASE-RELATED"/>
    <property type="match status" value="1"/>
</dbReference>
<reference evidence="3" key="2">
    <citation type="journal article" date="2021" name="PeerJ">
        <title>Extensive microbial diversity within the chicken gut microbiome revealed by metagenomics and culture.</title>
        <authorList>
            <person name="Gilroy R."/>
            <person name="Ravi A."/>
            <person name="Getino M."/>
            <person name="Pursley I."/>
            <person name="Horton D.L."/>
            <person name="Alikhan N.F."/>
            <person name="Baker D."/>
            <person name="Gharbi K."/>
            <person name="Hall N."/>
            <person name="Watson M."/>
            <person name="Adriaenssens E.M."/>
            <person name="Foster-Nyarko E."/>
            <person name="Jarju S."/>
            <person name="Secka A."/>
            <person name="Antonio M."/>
            <person name="Oren A."/>
            <person name="Chaudhuri R.R."/>
            <person name="La Ragione R."/>
            <person name="Hildebrand F."/>
            <person name="Pallen M.J."/>
        </authorList>
    </citation>
    <scope>NUCLEOTIDE SEQUENCE</scope>
    <source>
        <strain evidence="3">1370</strain>
    </source>
</reference>
<dbReference type="Gene3D" id="3.40.50.150">
    <property type="entry name" value="Vaccinia Virus protein VP39"/>
    <property type="match status" value="1"/>
</dbReference>
<evidence type="ECO:0000259" key="2">
    <source>
        <dbReference type="Pfam" id="PF13649"/>
    </source>
</evidence>
<dbReference type="GO" id="GO:0008168">
    <property type="term" value="F:methyltransferase activity"/>
    <property type="evidence" value="ECO:0007669"/>
    <property type="project" value="UniProtKB-KW"/>
</dbReference>
<organism evidence="3 4">
    <name type="scientific">Candidatus Faeciplasma avium</name>
    <dbReference type="NCBI Taxonomy" id="2840798"/>
    <lineage>
        <taxon>Bacteria</taxon>
        <taxon>Bacillati</taxon>
        <taxon>Bacillota</taxon>
        <taxon>Clostridia</taxon>
        <taxon>Eubacteriales</taxon>
        <taxon>Oscillospiraceae</taxon>
        <taxon>Oscillospiraceae incertae sedis</taxon>
        <taxon>Candidatus Faeciplasma</taxon>
    </lineage>
</organism>
<sequence length="251" mass="28184">MRAEGYSAIAPSYDFFTENVNYRAYADRLCFLAGSLGIRPGSLVDLGCGTASLGIELAKRGFDVTGVDISCDMLAVAEKKSLDAGVRLRLINQDMTELSLGRRYRLIISTLDGLNHLDNFSAVRTTLKRVREHLSHGGAFIFDVNTVYKHKTVLGNSCFIFDSDRGYLGWQNDYLGKNRVRITLDLFVPEGNSPGASVWKRRSESFVETAYPVKKLLRALRDSGFKRVLLYDWLEKRPPRAESEKVLFVAV</sequence>
<dbReference type="CDD" id="cd02440">
    <property type="entry name" value="AdoMet_MTases"/>
    <property type="match status" value="1"/>
</dbReference>
<feature type="domain" description="Methyltransferase" evidence="2">
    <location>
        <begin position="44"/>
        <end position="138"/>
    </location>
</feature>